<proteinExistence type="predicted"/>
<dbReference type="RefSeq" id="WP_004520740.1">
    <property type="nucleotide sequence ID" value="NZ_ACEO02000011.1"/>
</dbReference>
<reference evidence="1 2" key="1">
    <citation type="submission" date="2010-01" db="EMBL/GenBank/DDBJ databases">
        <authorList>
            <person name="Weinstock G."/>
            <person name="Sodergren E."/>
            <person name="Clifton S."/>
            <person name="Fulton L."/>
            <person name="Fulton B."/>
            <person name="Courtney L."/>
            <person name="Fronick C."/>
            <person name="Harrison M."/>
            <person name="Strong C."/>
            <person name="Farmer C."/>
            <person name="Delahaunty K."/>
            <person name="Markovic C."/>
            <person name="Hall O."/>
            <person name="Minx P."/>
            <person name="Tomlinson C."/>
            <person name="Mitreva M."/>
            <person name="Nelson J."/>
            <person name="Hou S."/>
            <person name="Wollam A."/>
            <person name="Pepin K.H."/>
            <person name="Johnson M."/>
            <person name="Bhonagiri V."/>
            <person name="Nash W.E."/>
            <person name="Warren W."/>
            <person name="Chinwalla A."/>
            <person name="Mardis E.R."/>
            <person name="Wilson R.K."/>
        </authorList>
    </citation>
    <scope>NUCLEOTIDE SEQUENCE [LARGE SCALE GENOMIC DNA]</scope>
    <source>
        <strain evidence="1 2">NJ9703</strain>
    </source>
</reference>
<accession>A0A9W5IPZ8</accession>
<sequence>MNSLLLKNWKLIAVLVCAVLVVSTWQYDHAAQYKRGRESMAAEISGRLKDAAIEKAKQDRELSATYQTGKAVREEKERVRYVQVQKIVEKPVFRNTCLDSDGLSVINAAIADGN</sequence>
<organism evidence="1 2">
    <name type="scientific">Neisseria subflava NJ9703</name>
    <dbReference type="NCBI Taxonomy" id="546268"/>
    <lineage>
        <taxon>Bacteria</taxon>
        <taxon>Pseudomonadati</taxon>
        <taxon>Pseudomonadota</taxon>
        <taxon>Betaproteobacteria</taxon>
        <taxon>Neisseriales</taxon>
        <taxon>Neisseriaceae</taxon>
        <taxon>Neisseria</taxon>
    </lineage>
</organism>
<protein>
    <submittedName>
        <fullName evidence="1">Uncharacterized protein</fullName>
    </submittedName>
</protein>
<gene>
    <name evidence="1" type="ORF">NEISUBOT_05195</name>
</gene>
<comment type="caution">
    <text evidence="1">The sequence shown here is derived from an EMBL/GenBank/DDBJ whole genome shotgun (WGS) entry which is preliminary data.</text>
</comment>
<name>A0A9W5IPZ8_NEISU</name>
<dbReference type="Proteomes" id="UP000004621">
    <property type="component" value="Unassembled WGS sequence"/>
</dbReference>
<dbReference type="AlphaFoldDB" id="A0A9W5IPZ8"/>
<dbReference type="EMBL" id="ACEO02000011">
    <property type="protein sequence ID" value="EFC51468.1"/>
    <property type="molecule type" value="Genomic_DNA"/>
</dbReference>
<evidence type="ECO:0000313" key="2">
    <source>
        <dbReference type="Proteomes" id="UP000004621"/>
    </source>
</evidence>
<evidence type="ECO:0000313" key="1">
    <source>
        <dbReference type="EMBL" id="EFC51468.1"/>
    </source>
</evidence>